<feature type="transmembrane region" description="Helical" evidence="1">
    <location>
        <begin position="6"/>
        <end position="22"/>
    </location>
</feature>
<evidence type="ECO:0000313" key="2">
    <source>
        <dbReference type="EMBL" id="SMC06477.1"/>
    </source>
</evidence>
<proteinExistence type="predicted"/>
<keyword evidence="3" id="KW-1185">Reference proteome</keyword>
<accession>A0A1W1WJN0</accession>
<feature type="transmembrane region" description="Helical" evidence="1">
    <location>
        <begin position="34"/>
        <end position="54"/>
    </location>
</feature>
<keyword evidence="1" id="KW-0812">Transmembrane</keyword>
<organism evidence="2 3">
    <name type="scientific">Sulfobacillus thermosulfidooxidans (strain DSM 9293 / VKM B-1269 / AT-1)</name>
    <dbReference type="NCBI Taxonomy" id="929705"/>
    <lineage>
        <taxon>Bacteria</taxon>
        <taxon>Bacillati</taxon>
        <taxon>Bacillota</taxon>
        <taxon>Clostridia</taxon>
        <taxon>Eubacteriales</taxon>
        <taxon>Clostridiales Family XVII. Incertae Sedis</taxon>
        <taxon>Sulfobacillus</taxon>
    </lineage>
</organism>
<dbReference type="OrthoDB" id="9871602at2"/>
<evidence type="ECO:0000313" key="3">
    <source>
        <dbReference type="Proteomes" id="UP000192660"/>
    </source>
</evidence>
<dbReference type="EMBL" id="FWWY01000001">
    <property type="protein sequence ID" value="SMC06477.1"/>
    <property type="molecule type" value="Genomic_DNA"/>
</dbReference>
<sequence>MFLLATFTFWIAGSILMMTGFGREVFDRHQLRGARIGLVMLITSVLAIITATFYPFHQANFGNIAWEAFMASVFLLRGRSRLWWETFIIAVMITVVRGFGPINPHHADVVNWAVWESVMTGVFIGSIIHDPFYSALSAGMAAIQSGIILTLLAGHIHFGTTRDMAFVLSSTLIAWHMSWIMNWIHTERRAEMSNS</sequence>
<feature type="transmembrane region" description="Helical" evidence="1">
    <location>
        <begin position="164"/>
        <end position="184"/>
    </location>
</feature>
<keyword evidence="1" id="KW-1133">Transmembrane helix</keyword>
<dbReference type="AlphaFoldDB" id="A0A1W1WJN0"/>
<gene>
    <name evidence="2" type="ORF">SAMN00768000_2843</name>
</gene>
<protein>
    <submittedName>
        <fullName evidence="2">Uncharacterized protein</fullName>
    </submittedName>
</protein>
<reference evidence="3" key="1">
    <citation type="submission" date="2017-04" db="EMBL/GenBank/DDBJ databases">
        <authorList>
            <person name="Varghese N."/>
            <person name="Submissions S."/>
        </authorList>
    </citation>
    <scope>NUCLEOTIDE SEQUENCE [LARGE SCALE GENOMIC DNA]</scope>
    <source>
        <strain evidence="3">DSM 9293</strain>
    </source>
</reference>
<name>A0A1W1WJN0_SULTA</name>
<evidence type="ECO:0000256" key="1">
    <source>
        <dbReference type="SAM" id="Phobius"/>
    </source>
</evidence>
<dbReference type="Proteomes" id="UP000192660">
    <property type="component" value="Unassembled WGS sequence"/>
</dbReference>
<dbReference type="STRING" id="28034.BFX07_13420"/>
<feature type="transmembrane region" description="Helical" evidence="1">
    <location>
        <begin position="83"/>
        <end position="100"/>
    </location>
</feature>
<feature type="transmembrane region" description="Helical" evidence="1">
    <location>
        <begin position="135"/>
        <end position="158"/>
    </location>
</feature>
<dbReference type="RefSeq" id="WP_020373125.1">
    <property type="nucleotide sequence ID" value="NZ_FWWY01000001.1"/>
</dbReference>
<keyword evidence="1" id="KW-0472">Membrane</keyword>